<protein>
    <submittedName>
        <fullName evidence="6 7">SMC5-SMC6 complex localization factor protein 2-like isoform X1</fullName>
    </submittedName>
</protein>
<feature type="region of interest" description="Disordered" evidence="3">
    <location>
        <begin position="166"/>
        <end position="264"/>
    </location>
</feature>
<feature type="compositionally biased region" description="Basic and acidic residues" evidence="3">
    <location>
        <begin position="1432"/>
        <end position="1447"/>
    </location>
</feature>
<feature type="region of interest" description="Disordered" evidence="3">
    <location>
        <begin position="319"/>
        <end position="374"/>
    </location>
</feature>
<evidence type="ECO:0000313" key="7">
    <source>
        <dbReference type="RefSeq" id="XP_026080045.1"/>
    </source>
</evidence>
<gene>
    <name evidence="6 7 8" type="primary">LOC113057144</name>
</gene>
<keyword evidence="5" id="KW-1185">Reference proteome</keyword>
<evidence type="ECO:0000313" key="6">
    <source>
        <dbReference type="RefSeq" id="XP_026080044.1"/>
    </source>
</evidence>
<reference evidence="6 7" key="1">
    <citation type="submission" date="2025-04" db="UniProtKB">
        <authorList>
            <consortium name="RefSeq"/>
        </authorList>
    </citation>
    <scope>IDENTIFICATION</scope>
    <source>
        <strain evidence="6 7">Wakin</strain>
        <tissue evidence="6 7">Muscle</tissue>
    </source>
</reference>
<organism evidence="5 7">
    <name type="scientific">Carassius auratus</name>
    <name type="common">Goldfish</name>
    <dbReference type="NCBI Taxonomy" id="7957"/>
    <lineage>
        <taxon>Eukaryota</taxon>
        <taxon>Metazoa</taxon>
        <taxon>Chordata</taxon>
        <taxon>Craniata</taxon>
        <taxon>Vertebrata</taxon>
        <taxon>Euteleostomi</taxon>
        <taxon>Actinopterygii</taxon>
        <taxon>Neopterygii</taxon>
        <taxon>Teleostei</taxon>
        <taxon>Ostariophysi</taxon>
        <taxon>Cypriniformes</taxon>
        <taxon>Cyprinidae</taxon>
        <taxon>Cyprininae</taxon>
        <taxon>Carassius</taxon>
    </lineage>
</organism>
<feature type="region of interest" description="Disordered" evidence="3">
    <location>
        <begin position="1054"/>
        <end position="1447"/>
    </location>
</feature>
<feature type="compositionally biased region" description="Acidic residues" evidence="3">
    <location>
        <begin position="1316"/>
        <end position="1327"/>
    </location>
</feature>
<dbReference type="Proteomes" id="UP000515129">
    <property type="component" value="Chromosome 38"/>
</dbReference>
<dbReference type="RefSeq" id="XP_026080046.1">
    <property type="nucleotide sequence ID" value="XM_026224261.1"/>
</dbReference>
<evidence type="ECO:0000313" key="5">
    <source>
        <dbReference type="Proteomes" id="UP000515129"/>
    </source>
</evidence>
<evidence type="ECO:0000256" key="1">
    <source>
        <dbReference type="ARBA" id="ARBA00010311"/>
    </source>
</evidence>
<dbReference type="Pfam" id="PF14816">
    <property type="entry name" value="CANIN"/>
    <property type="match status" value="1"/>
</dbReference>
<feature type="compositionally biased region" description="Acidic residues" evidence="3">
    <location>
        <begin position="1188"/>
        <end position="1198"/>
    </location>
</feature>
<feature type="region of interest" description="Disordered" evidence="3">
    <location>
        <begin position="22"/>
        <end position="85"/>
    </location>
</feature>
<feature type="compositionally biased region" description="Polar residues" evidence="3">
    <location>
        <begin position="321"/>
        <end position="338"/>
    </location>
</feature>
<evidence type="ECO:0000256" key="2">
    <source>
        <dbReference type="SAM" id="Coils"/>
    </source>
</evidence>
<dbReference type="RefSeq" id="XP_026080045.1">
    <property type="nucleotide sequence ID" value="XM_026224260.1"/>
</dbReference>
<evidence type="ECO:0000313" key="8">
    <source>
        <dbReference type="RefSeq" id="XP_026080046.1"/>
    </source>
</evidence>
<accession>A0A6P6L6B8</accession>
<keyword evidence="2" id="KW-0175">Coiled coil</keyword>
<proteinExistence type="inferred from homology"/>
<dbReference type="RefSeq" id="XP_026080044.1">
    <property type="nucleotide sequence ID" value="XM_026224259.1"/>
</dbReference>
<dbReference type="OrthoDB" id="6158547at2759"/>
<feature type="compositionally biased region" description="Polar residues" evidence="3">
    <location>
        <begin position="1069"/>
        <end position="1083"/>
    </location>
</feature>
<feature type="compositionally biased region" description="Acidic residues" evidence="3">
    <location>
        <begin position="1253"/>
        <end position="1266"/>
    </location>
</feature>
<feature type="compositionally biased region" description="Basic and acidic residues" evidence="3">
    <location>
        <begin position="1393"/>
        <end position="1410"/>
    </location>
</feature>
<feature type="compositionally biased region" description="Acidic residues" evidence="3">
    <location>
        <begin position="1125"/>
        <end position="1140"/>
    </location>
</feature>
<feature type="domain" description="Coiled-coil SMC6 And NSE5 INteracting (CANIN)" evidence="4">
    <location>
        <begin position="558"/>
        <end position="929"/>
    </location>
</feature>
<dbReference type="InterPro" id="IPR026161">
    <property type="entry name" value="FAM178"/>
</dbReference>
<dbReference type="InterPro" id="IPR044276">
    <property type="entry name" value="CANIN_dom"/>
</dbReference>
<feature type="coiled-coil region" evidence="2">
    <location>
        <begin position="562"/>
        <end position="596"/>
    </location>
</feature>
<feature type="compositionally biased region" description="Basic and acidic residues" evidence="3">
    <location>
        <begin position="192"/>
        <end position="214"/>
    </location>
</feature>
<evidence type="ECO:0000256" key="3">
    <source>
        <dbReference type="SAM" id="MobiDB-lite"/>
    </source>
</evidence>
<feature type="compositionally biased region" description="Acidic residues" evidence="3">
    <location>
        <begin position="1098"/>
        <end position="1114"/>
    </location>
</feature>
<evidence type="ECO:0000259" key="4">
    <source>
        <dbReference type="Pfam" id="PF14816"/>
    </source>
</evidence>
<dbReference type="GeneTree" id="ENSGT00530000064017"/>
<comment type="similarity">
    <text evidence="1">Belongs to the FAM178 family.</text>
</comment>
<dbReference type="PANTHER" id="PTHR16046:SF9">
    <property type="entry name" value="SMC5-SMC6 COMPLEX LOCALIZATION FACTOR PROTEIN 2"/>
    <property type="match status" value="1"/>
</dbReference>
<dbReference type="GeneID" id="113057144"/>
<feature type="region of interest" description="Disordered" evidence="3">
    <location>
        <begin position="389"/>
        <end position="417"/>
    </location>
</feature>
<feature type="compositionally biased region" description="Acidic residues" evidence="3">
    <location>
        <begin position="1377"/>
        <end position="1392"/>
    </location>
</feature>
<feature type="compositionally biased region" description="Basic and acidic residues" evidence="3">
    <location>
        <begin position="249"/>
        <end position="262"/>
    </location>
</feature>
<sequence>MSSLKQHFTSMVQELIPLGAPRRDSVAATPHPVSCSPRIEPSEKTPKLLKPLPNCIQPTKNRELEQRNKTTSAALKASNKRPERDRILSSKVMRKLQPNNGNIYSRQKNGSVNHTVKKDILQRSSSYNKDKELSYALSKELNENLRRGGGSFQPDAMKVQRHSLPYTSHSRHNPESSSSCLFQQRPKASVKTGERITHHPDQKKERLENRDHKTSYCSNMSIKKKSSNPHHKNNPAEDRMSLSGKRKKEGSTENEKEMKRPCVDFQPSTSSAKCAFMKGSNEFVITIKEKSHKMLPAAPNSNNKPRLLPYLPSQLFKPCKDSSTASDKPNSFKLTKSPTVAEKKDVMVTHANKNPKAPPSQPHSRKVSPKSSTTFDSIETQLFAPDCCLPSPKTHNKKTNAERETWTQTSLSSNHKESVKIVSSPHHLDLRSPCIAKQAGSCKMETDVRIQLKVEQSRSPKAVMSVPAVSVNVEGSREQKCCPKWKDPLDIELGDDSGDELREHCNISMSSSSSGLEDEPLPSLEKLMSRRDHVPVTPEKDAFSEPNTPVSKAASEAVKTKAVSYRNTLEQMLQEKEQYQRSKELERQLLESCEDDLLNIDEIENSESKEEDISLEQRKFLQRFSVASCAIRDIHPGEEIFLPARFGRLFNHRTLDLRKITMTPHNKSQQIIFKARTEHVLSLISAGLLRKAYFSFPCQPEVTRWLFQMMSVYPNPIISSHIMQSLQTIALSAAQHIVEHQSQSFKVWVPSVRDITLVFLNMGASFISLFPLEALQPPFTEGDLLESFQLEETSQDRVISDMKDNGTLLTHNLESVLNYLSLCTTLCPRAYTDEELVLLLTMVCRIGLETHFQLLPTGHFSILLQNLLKNITRWDEQISKACQTLTDLSEDHHNLRRLVYLLPDSSRGKQLKRHLSVSIISKLLNHTCTYKPSGTEFKLSELKPYLPQMRPSSLLKVLRSAKSAEDCDTNLDQQAYYLCYSLLTLTNEASNFEFLPSAQRDDLQSLSSQLEKHIKCDIRESEKMLYRSKVKDFVARIYTKWQVLLTRSRPQEGKLYDYWKPPPEDEVSSCPQDKSCIKSQDNSESAEETLTEEWSVADSDEDAESKEEDCEEPQLLESEVKIERNDEDCVEDTRDVEEEKDEPKQQMMELEDDRKFELISDEELSETHEDSDCEEPQPLESEVKIEQGDEDCVEDISDVENKKDEPKQQMMELVDDRKFEPISDEELSETHEDSECEEPQPLVSEEKTKQSDEDCVEDISDVEEEKDEPKQQMMELEDDRKFEPISDEELSETHEDSEYEEPQSLESEEKMRRDDEDCVEDIGDVDEETFKPKQQMMEIDDDRKFEPISDEELSETHEDSECEEPQSLESEEKIEQGDEDCVEDISDVEEEKDEPKQPMMELKDDRKFEPISDEELSETHEDSEYEDDEDDLMNREEELLKDEEPHE</sequence>
<dbReference type="PANTHER" id="PTHR16046">
    <property type="entry name" value="SMC5-SMC6 COMPLEX LOCALIZATION FACTOR 2"/>
    <property type="match status" value="1"/>
</dbReference>
<name>A0A6P6L6B8_CARAU</name>
<feature type="compositionally biased region" description="Basic residues" evidence="3">
    <location>
        <begin position="222"/>
        <end position="233"/>
    </location>
</feature>
<dbReference type="KEGG" id="caua:113057144"/>